<feature type="region of interest" description="Disordered" evidence="1">
    <location>
        <begin position="151"/>
        <end position="190"/>
    </location>
</feature>
<evidence type="ECO:0000313" key="3">
    <source>
        <dbReference type="Proteomes" id="UP001428817"/>
    </source>
</evidence>
<dbReference type="Proteomes" id="UP001428817">
    <property type="component" value="Unassembled WGS sequence"/>
</dbReference>
<reference evidence="3" key="1">
    <citation type="journal article" date="2019" name="Int. J. Syst. Evol. Microbiol.">
        <title>The Global Catalogue of Microorganisms (GCM) 10K type strain sequencing project: providing services to taxonomists for standard genome sequencing and annotation.</title>
        <authorList>
            <consortium name="The Broad Institute Genomics Platform"/>
            <consortium name="The Broad Institute Genome Sequencing Center for Infectious Disease"/>
            <person name="Wu L."/>
            <person name="Ma J."/>
        </authorList>
    </citation>
    <scope>NUCLEOTIDE SEQUENCE [LARGE SCALE GENOMIC DNA]</scope>
    <source>
        <strain evidence="3">JCM 18303</strain>
    </source>
</reference>
<dbReference type="EMBL" id="BAABJP010000069">
    <property type="protein sequence ID" value="GAA5176692.1"/>
    <property type="molecule type" value="Genomic_DNA"/>
</dbReference>
<evidence type="ECO:0000256" key="1">
    <source>
        <dbReference type="SAM" id="MobiDB-lite"/>
    </source>
</evidence>
<accession>A0ABP9RGU8</accession>
<comment type="caution">
    <text evidence="2">The sequence shown here is derived from an EMBL/GenBank/DDBJ whole genome shotgun (WGS) entry which is preliminary data.</text>
</comment>
<sequence length="266" mass="27470">MTLSHPAAGAFAIAQTARRTCPPAHREFVGFGATGEITTPHRLRGHTAVDDEPALVRAAPDADLAACWPLLAIEVGEWAERLALATVVATVDPAEGLAAAWAGATMITRAARALGTLGPVDATRWEHARPCASAVVRALSVAPSLPDAGRLVPDRTRWTTPHPGHARPSRVDQGRPIGPHVRRRGGDTAAADNTRTGLVMLCRHLTRVLSVLALRARCPADRAAAADAAGHAEGLAAALCAVSAPPTPAPLARAHGLRPASLPPAA</sequence>
<proteinExistence type="predicted"/>
<evidence type="ECO:0000313" key="2">
    <source>
        <dbReference type="EMBL" id="GAA5176692.1"/>
    </source>
</evidence>
<name>A0ABP9RGU8_9PSEU</name>
<keyword evidence="3" id="KW-1185">Reference proteome</keyword>
<protein>
    <submittedName>
        <fullName evidence="2">Uncharacterized protein</fullName>
    </submittedName>
</protein>
<organism evidence="2 3">
    <name type="scientific">Pseudonocardia eucalypti</name>
    <dbReference type="NCBI Taxonomy" id="648755"/>
    <lineage>
        <taxon>Bacteria</taxon>
        <taxon>Bacillati</taxon>
        <taxon>Actinomycetota</taxon>
        <taxon>Actinomycetes</taxon>
        <taxon>Pseudonocardiales</taxon>
        <taxon>Pseudonocardiaceae</taxon>
        <taxon>Pseudonocardia</taxon>
    </lineage>
</organism>
<gene>
    <name evidence="2" type="ORF">GCM10023321_85710</name>
</gene>